<evidence type="ECO:0000313" key="2">
    <source>
        <dbReference type="Proteomes" id="UP001281410"/>
    </source>
</evidence>
<organism evidence="1 2">
    <name type="scientific">Dipteronia sinensis</name>
    <dbReference type="NCBI Taxonomy" id="43782"/>
    <lineage>
        <taxon>Eukaryota</taxon>
        <taxon>Viridiplantae</taxon>
        <taxon>Streptophyta</taxon>
        <taxon>Embryophyta</taxon>
        <taxon>Tracheophyta</taxon>
        <taxon>Spermatophyta</taxon>
        <taxon>Magnoliopsida</taxon>
        <taxon>eudicotyledons</taxon>
        <taxon>Gunneridae</taxon>
        <taxon>Pentapetalae</taxon>
        <taxon>rosids</taxon>
        <taxon>malvids</taxon>
        <taxon>Sapindales</taxon>
        <taxon>Sapindaceae</taxon>
        <taxon>Hippocastanoideae</taxon>
        <taxon>Acereae</taxon>
        <taxon>Dipteronia</taxon>
    </lineage>
</organism>
<dbReference type="Proteomes" id="UP001281410">
    <property type="component" value="Unassembled WGS sequence"/>
</dbReference>
<dbReference type="EMBL" id="JANJYJ010000002">
    <property type="protein sequence ID" value="KAK3224579.1"/>
    <property type="molecule type" value="Genomic_DNA"/>
</dbReference>
<keyword evidence="2" id="KW-1185">Reference proteome</keyword>
<name>A0AAE0AVZ1_9ROSI</name>
<evidence type="ECO:0008006" key="3">
    <source>
        <dbReference type="Google" id="ProtNLM"/>
    </source>
</evidence>
<reference evidence="1" key="1">
    <citation type="journal article" date="2023" name="Plant J.">
        <title>Genome sequences and population genomics provide insights into the demographic history, inbreeding, and mutation load of two 'living fossil' tree species of Dipteronia.</title>
        <authorList>
            <person name="Feng Y."/>
            <person name="Comes H.P."/>
            <person name="Chen J."/>
            <person name="Zhu S."/>
            <person name="Lu R."/>
            <person name="Zhang X."/>
            <person name="Li P."/>
            <person name="Qiu J."/>
            <person name="Olsen K.M."/>
            <person name="Qiu Y."/>
        </authorList>
    </citation>
    <scope>NUCLEOTIDE SEQUENCE</scope>
    <source>
        <strain evidence="1">NBL</strain>
    </source>
</reference>
<gene>
    <name evidence="1" type="ORF">Dsin_004441</name>
</gene>
<dbReference type="AlphaFoldDB" id="A0AAE0AVZ1"/>
<proteinExistence type="predicted"/>
<sequence>WHDQNKIWKVRLRRNPFDWKKHQWDCFLNCIKCLTIRNSARDLIAWGLISSGFYSVSLFRTAMEDLEGSDGWLIKLPWRGIFPQKVNFFTWQLLRGRVFVRDVLRRFGMGI</sequence>
<comment type="caution">
    <text evidence="1">The sequence shown here is derived from an EMBL/GenBank/DDBJ whole genome shotgun (WGS) entry which is preliminary data.</text>
</comment>
<feature type="non-terminal residue" evidence="1">
    <location>
        <position position="1"/>
    </location>
</feature>
<protein>
    <recommendedName>
        <fullName evidence="3">Reverse transcriptase zinc-binding domain-containing protein</fullName>
    </recommendedName>
</protein>
<evidence type="ECO:0000313" key="1">
    <source>
        <dbReference type="EMBL" id="KAK3224579.1"/>
    </source>
</evidence>
<accession>A0AAE0AVZ1</accession>